<name>A0AAV0Z5X1_VICFA</name>
<reference evidence="2 3" key="1">
    <citation type="submission" date="2023-01" db="EMBL/GenBank/DDBJ databases">
        <authorList>
            <person name="Kreplak J."/>
        </authorList>
    </citation>
    <scope>NUCLEOTIDE SEQUENCE [LARGE SCALE GENOMIC DNA]</scope>
</reference>
<accession>A0AAV0Z5X1</accession>
<proteinExistence type="predicted"/>
<dbReference type="AlphaFoldDB" id="A0AAV0Z5X1"/>
<gene>
    <name evidence="2" type="ORF">VFH_I005000</name>
</gene>
<organism evidence="2 3">
    <name type="scientific">Vicia faba</name>
    <name type="common">Broad bean</name>
    <name type="synonym">Faba vulgaris</name>
    <dbReference type="NCBI Taxonomy" id="3906"/>
    <lineage>
        <taxon>Eukaryota</taxon>
        <taxon>Viridiplantae</taxon>
        <taxon>Streptophyta</taxon>
        <taxon>Embryophyta</taxon>
        <taxon>Tracheophyta</taxon>
        <taxon>Spermatophyta</taxon>
        <taxon>Magnoliopsida</taxon>
        <taxon>eudicotyledons</taxon>
        <taxon>Gunneridae</taxon>
        <taxon>Pentapetalae</taxon>
        <taxon>rosids</taxon>
        <taxon>fabids</taxon>
        <taxon>Fabales</taxon>
        <taxon>Fabaceae</taxon>
        <taxon>Papilionoideae</taxon>
        <taxon>50 kb inversion clade</taxon>
        <taxon>NPAAA clade</taxon>
        <taxon>Hologalegina</taxon>
        <taxon>IRL clade</taxon>
        <taxon>Fabeae</taxon>
        <taxon>Vicia</taxon>
    </lineage>
</organism>
<evidence type="ECO:0000313" key="2">
    <source>
        <dbReference type="EMBL" id="CAI8591735.1"/>
    </source>
</evidence>
<sequence length="112" mass="12791">MVQEQRLLIFFIKNHSSLSFTQQRGSQLASPFNHFAVLALYPPYSLLLFTQYLTDSFATASSSPSQIFVPPISLSSFRFTKPSSFNTASYDRFEHNNAKQPRIHTGQKNTRL</sequence>
<evidence type="ECO:0000313" key="3">
    <source>
        <dbReference type="Proteomes" id="UP001157006"/>
    </source>
</evidence>
<feature type="region of interest" description="Disordered" evidence="1">
    <location>
        <begin position="90"/>
        <end position="112"/>
    </location>
</feature>
<dbReference type="EMBL" id="OX451735">
    <property type="protein sequence ID" value="CAI8591735.1"/>
    <property type="molecule type" value="Genomic_DNA"/>
</dbReference>
<keyword evidence="3" id="KW-1185">Reference proteome</keyword>
<dbReference type="Proteomes" id="UP001157006">
    <property type="component" value="Chromosome 1S"/>
</dbReference>
<protein>
    <submittedName>
        <fullName evidence="2">Uncharacterized protein</fullName>
    </submittedName>
</protein>
<evidence type="ECO:0000256" key="1">
    <source>
        <dbReference type="SAM" id="MobiDB-lite"/>
    </source>
</evidence>